<dbReference type="AlphaFoldDB" id="A0AAN6X535"/>
<evidence type="ECO:0000313" key="2">
    <source>
        <dbReference type="Proteomes" id="UP001303160"/>
    </source>
</evidence>
<accession>A0AAN6X535</accession>
<evidence type="ECO:0008006" key="3">
    <source>
        <dbReference type="Google" id="ProtNLM"/>
    </source>
</evidence>
<name>A0AAN6X535_9PEZI</name>
<proteinExistence type="predicted"/>
<dbReference type="InterPro" id="IPR043129">
    <property type="entry name" value="ATPase_NBD"/>
</dbReference>
<dbReference type="CDD" id="cd10170">
    <property type="entry name" value="ASKHA_NBD_HSP70"/>
    <property type="match status" value="1"/>
</dbReference>
<sequence length="612" mass="69898">MSSCDICVAVDFGTTYTGVAWRRPQIRDFPIQVINDWPGGDSIATERKVPSVLAKHSVDSCGLRKWGFLCEEDMDEADKWRYLKIFLDPEQFRLSRQEGLSWVPRSLAEVHRLVTEYLHQVYLHIRTSITRGIGRPEHQGWDDLAVQFVFSVPTTWEGQDILDDFQTIIKDSGFGKPERHEVILGLTEAEAAAVASMRHFGSGISFENGDIFVSIDAGGGTTDLAFVKVVSANPPIMEQIQAVKGTGIGSMMIDKDFRRLVNGKLKLHPELRSQLPRDLPLKLSQSPYYRTQKHKFGETSYERDVYRIGVLGLRHDFYHEGLGIENGHLRLQKDEFEGIFNEQLKKILTTLSDALDKFVEDGHKSVRYIVLSGGLGSSAYIFKKVEEYIRDQFQTKPVLRETRVRMSAEPQLVIIKGLLLEQANSILRTRIARANYGLITSSRYSEKIPHHFGQNIRRDEFDGKKYVDNQIHWIIKRDDRIANGQLLSASVVRRAGLEDPLRWTETIVFSDSKPEWVPNSESDPNVTRLYNIQADLTDVQSSLILKKRRHRWLFWKIKSQYYICQYDVHLRIGASGDLHFTVHHNGQAVAGSAEPAKFRIEVCLLLSSNTLL</sequence>
<keyword evidence="2" id="KW-1185">Reference proteome</keyword>
<evidence type="ECO:0000313" key="1">
    <source>
        <dbReference type="EMBL" id="KAK4194039.1"/>
    </source>
</evidence>
<organism evidence="1 2">
    <name type="scientific">Triangularia verruculosa</name>
    <dbReference type="NCBI Taxonomy" id="2587418"/>
    <lineage>
        <taxon>Eukaryota</taxon>
        <taxon>Fungi</taxon>
        <taxon>Dikarya</taxon>
        <taxon>Ascomycota</taxon>
        <taxon>Pezizomycotina</taxon>
        <taxon>Sordariomycetes</taxon>
        <taxon>Sordariomycetidae</taxon>
        <taxon>Sordariales</taxon>
        <taxon>Podosporaceae</taxon>
        <taxon>Triangularia</taxon>
    </lineage>
</organism>
<dbReference type="SUPFAM" id="SSF53067">
    <property type="entry name" value="Actin-like ATPase domain"/>
    <property type="match status" value="2"/>
</dbReference>
<dbReference type="EMBL" id="MU864124">
    <property type="protein sequence ID" value="KAK4194039.1"/>
    <property type="molecule type" value="Genomic_DNA"/>
</dbReference>
<dbReference type="Gene3D" id="3.30.420.40">
    <property type="match status" value="2"/>
</dbReference>
<reference evidence="1" key="2">
    <citation type="submission" date="2023-05" db="EMBL/GenBank/DDBJ databases">
        <authorList>
            <consortium name="Lawrence Berkeley National Laboratory"/>
            <person name="Steindorff A."/>
            <person name="Hensen N."/>
            <person name="Bonometti L."/>
            <person name="Westerberg I."/>
            <person name="Brannstrom I.O."/>
            <person name="Guillou S."/>
            <person name="Cros-Aarteil S."/>
            <person name="Calhoun S."/>
            <person name="Haridas S."/>
            <person name="Kuo A."/>
            <person name="Mondo S."/>
            <person name="Pangilinan J."/>
            <person name="Riley R."/>
            <person name="Labutti K."/>
            <person name="Andreopoulos B."/>
            <person name="Lipzen A."/>
            <person name="Chen C."/>
            <person name="Yanf M."/>
            <person name="Daum C."/>
            <person name="Ng V."/>
            <person name="Clum A."/>
            <person name="Ohm R."/>
            <person name="Martin F."/>
            <person name="Silar P."/>
            <person name="Natvig D."/>
            <person name="Lalanne C."/>
            <person name="Gautier V."/>
            <person name="Ament-Velasquez S.L."/>
            <person name="Kruys A."/>
            <person name="Hutchinson M.I."/>
            <person name="Powell A.J."/>
            <person name="Barry K."/>
            <person name="Miller A.N."/>
            <person name="Grigoriev I.V."/>
            <person name="Debuchy R."/>
            <person name="Gladieux P."/>
            <person name="Thoren M.H."/>
            <person name="Johannesson H."/>
        </authorList>
    </citation>
    <scope>NUCLEOTIDE SEQUENCE</scope>
    <source>
        <strain evidence="1">CBS 315.58</strain>
    </source>
</reference>
<dbReference type="Gene3D" id="3.90.640.10">
    <property type="entry name" value="Actin, Chain A, domain 4"/>
    <property type="match status" value="1"/>
</dbReference>
<dbReference type="PANTHER" id="PTHR42749:SF1">
    <property type="entry name" value="CELL SHAPE-DETERMINING PROTEIN MREB"/>
    <property type="match status" value="1"/>
</dbReference>
<reference evidence="1" key="1">
    <citation type="journal article" date="2023" name="Mol. Phylogenet. Evol.">
        <title>Genome-scale phylogeny and comparative genomics of the fungal order Sordariales.</title>
        <authorList>
            <person name="Hensen N."/>
            <person name="Bonometti L."/>
            <person name="Westerberg I."/>
            <person name="Brannstrom I.O."/>
            <person name="Guillou S."/>
            <person name="Cros-Aarteil S."/>
            <person name="Calhoun S."/>
            <person name="Haridas S."/>
            <person name="Kuo A."/>
            <person name="Mondo S."/>
            <person name="Pangilinan J."/>
            <person name="Riley R."/>
            <person name="LaButti K."/>
            <person name="Andreopoulos B."/>
            <person name="Lipzen A."/>
            <person name="Chen C."/>
            <person name="Yan M."/>
            <person name="Daum C."/>
            <person name="Ng V."/>
            <person name="Clum A."/>
            <person name="Steindorff A."/>
            <person name="Ohm R.A."/>
            <person name="Martin F."/>
            <person name="Silar P."/>
            <person name="Natvig D.O."/>
            <person name="Lalanne C."/>
            <person name="Gautier V."/>
            <person name="Ament-Velasquez S.L."/>
            <person name="Kruys A."/>
            <person name="Hutchinson M.I."/>
            <person name="Powell A.J."/>
            <person name="Barry K."/>
            <person name="Miller A.N."/>
            <person name="Grigoriev I.V."/>
            <person name="Debuchy R."/>
            <person name="Gladieux P."/>
            <person name="Hiltunen Thoren M."/>
            <person name="Johannesson H."/>
        </authorList>
    </citation>
    <scope>NUCLEOTIDE SEQUENCE</scope>
    <source>
        <strain evidence="1">CBS 315.58</strain>
    </source>
</reference>
<dbReference type="PANTHER" id="PTHR42749">
    <property type="entry name" value="CELL SHAPE-DETERMINING PROTEIN MREB"/>
    <property type="match status" value="1"/>
</dbReference>
<comment type="caution">
    <text evidence="1">The sequence shown here is derived from an EMBL/GenBank/DDBJ whole genome shotgun (WGS) entry which is preliminary data.</text>
</comment>
<protein>
    <recommendedName>
        <fullName evidence="3">Hsp70 family chaperone</fullName>
    </recommendedName>
</protein>
<dbReference type="Proteomes" id="UP001303160">
    <property type="component" value="Unassembled WGS sequence"/>
</dbReference>
<gene>
    <name evidence="1" type="ORF">QBC40DRAFT_270398</name>
</gene>